<sequence>MNQWWYDEGRAILAMVVVQSIYAGVAIFSKQALREGFNPRVIVVYRQGIAFLVLFPASILLNRGKINHLALGGKGFTLVFITALFGTTVSQNCYFQGLQLSSSSMTTAMLNLIPGVTFLISLFLGLEKLELRSLRSMAKIFGTLICIGGAMCMALYKGSAILLSSPEQNLVLGCIFLFGTDICWSLWLILQGIICKRNYLDPLSLSVWISFLATILSAIFTLCIDRNLNIWKIRTRTQLIACLFVGIFGSGTTFYLQAWTIERRGALFSALFNPLATIIATTITFLILHENLYVGSLVGAFVVIVGLYIVLWGKAEDYGTKTKLDQKDDSIEQVDGQSDLHEPLLPGTREVDV</sequence>
<evidence type="ECO:0000256" key="5">
    <source>
        <dbReference type="ARBA" id="ARBA00023136"/>
    </source>
</evidence>
<evidence type="ECO:0000313" key="10">
    <source>
        <dbReference type="RefSeq" id="XP_039130092.1"/>
    </source>
</evidence>
<dbReference type="Proteomes" id="UP001515500">
    <property type="component" value="Chromosome 8"/>
</dbReference>
<feature type="transmembrane region" description="Helical" evidence="6">
    <location>
        <begin position="68"/>
        <end position="88"/>
    </location>
</feature>
<feature type="transmembrane region" description="Helical" evidence="6">
    <location>
        <begin position="108"/>
        <end position="126"/>
    </location>
</feature>
<dbReference type="GO" id="GO:0022857">
    <property type="term" value="F:transmembrane transporter activity"/>
    <property type="evidence" value="ECO:0007669"/>
    <property type="project" value="InterPro"/>
</dbReference>
<evidence type="ECO:0000256" key="6">
    <source>
        <dbReference type="RuleBase" id="RU363077"/>
    </source>
</evidence>
<feature type="transmembrane region" description="Helical" evidence="6">
    <location>
        <begin position="202"/>
        <end position="224"/>
    </location>
</feature>
<evidence type="ECO:0000256" key="2">
    <source>
        <dbReference type="ARBA" id="ARBA00007635"/>
    </source>
</evidence>
<evidence type="ECO:0000256" key="3">
    <source>
        <dbReference type="ARBA" id="ARBA00022692"/>
    </source>
</evidence>
<feature type="transmembrane region" description="Helical" evidence="6">
    <location>
        <begin position="236"/>
        <end position="256"/>
    </location>
</feature>
<dbReference type="PANTHER" id="PTHR31218">
    <property type="entry name" value="WAT1-RELATED PROTEIN"/>
    <property type="match status" value="1"/>
</dbReference>
<name>A0AB40BTS3_DIOCR</name>
<dbReference type="SUPFAM" id="SSF103481">
    <property type="entry name" value="Multidrug resistance efflux transporter EmrE"/>
    <property type="match status" value="2"/>
</dbReference>
<comment type="subcellular location">
    <subcellularLocation>
        <location evidence="1 6">Membrane</location>
        <topology evidence="1 6">Multi-pass membrane protein</topology>
    </subcellularLocation>
</comment>
<dbReference type="GeneID" id="120266520"/>
<reference evidence="10" key="1">
    <citation type="submission" date="2025-08" db="UniProtKB">
        <authorList>
            <consortium name="RefSeq"/>
        </authorList>
    </citation>
    <scope>IDENTIFICATION</scope>
</reference>
<comment type="similarity">
    <text evidence="2 6">Belongs to the drug/metabolite transporter (DMT) superfamily. Plant drug/metabolite exporter (P-DME) (TC 2.A.7.4) family.</text>
</comment>
<keyword evidence="3 6" id="KW-0812">Transmembrane</keyword>
<dbReference type="InterPro" id="IPR000620">
    <property type="entry name" value="EamA_dom"/>
</dbReference>
<feature type="transmembrane region" description="Helical" evidence="6">
    <location>
        <begin position="268"/>
        <end position="287"/>
    </location>
</feature>
<feature type="domain" description="EamA" evidence="8">
    <location>
        <begin position="11"/>
        <end position="151"/>
    </location>
</feature>
<dbReference type="AlphaFoldDB" id="A0AB40BTS3"/>
<keyword evidence="9" id="KW-1185">Reference proteome</keyword>
<feature type="domain" description="EamA" evidence="8">
    <location>
        <begin position="172"/>
        <end position="311"/>
    </location>
</feature>
<evidence type="ECO:0000256" key="7">
    <source>
        <dbReference type="SAM" id="MobiDB-lite"/>
    </source>
</evidence>
<feature type="transmembrane region" description="Helical" evidence="6">
    <location>
        <begin position="41"/>
        <end position="61"/>
    </location>
</feature>
<dbReference type="GO" id="GO:0016020">
    <property type="term" value="C:membrane"/>
    <property type="evidence" value="ECO:0007669"/>
    <property type="project" value="UniProtKB-SubCell"/>
</dbReference>
<evidence type="ECO:0000313" key="9">
    <source>
        <dbReference type="Proteomes" id="UP001515500"/>
    </source>
</evidence>
<evidence type="ECO:0000259" key="8">
    <source>
        <dbReference type="Pfam" id="PF00892"/>
    </source>
</evidence>
<feature type="transmembrane region" description="Helical" evidence="6">
    <location>
        <begin position="170"/>
        <end position="190"/>
    </location>
</feature>
<proteinExistence type="inferred from homology"/>
<accession>A0AB40BTS3</accession>
<evidence type="ECO:0000256" key="1">
    <source>
        <dbReference type="ARBA" id="ARBA00004141"/>
    </source>
</evidence>
<dbReference type="InterPro" id="IPR030184">
    <property type="entry name" value="WAT1-related"/>
</dbReference>
<keyword evidence="4 6" id="KW-1133">Transmembrane helix</keyword>
<dbReference type="Pfam" id="PF00892">
    <property type="entry name" value="EamA"/>
    <property type="match status" value="2"/>
</dbReference>
<feature type="transmembrane region" description="Helical" evidence="6">
    <location>
        <begin position="12"/>
        <end position="29"/>
    </location>
</feature>
<keyword evidence="5 6" id="KW-0472">Membrane</keyword>
<feature type="transmembrane region" description="Helical" evidence="6">
    <location>
        <begin position="138"/>
        <end position="158"/>
    </location>
</feature>
<feature type="transmembrane region" description="Helical" evidence="6">
    <location>
        <begin position="293"/>
        <end position="313"/>
    </location>
</feature>
<protein>
    <recommendedName>
        <fullName evidence="6">WAT1-related protein</fullName>
    </recommendedName>
</protein>
<evidence type="ECO:0000256" key="4">
    <source>
        <dbReference type="ARBA" id="ARBA00022989"/>
    </source>
</evidence>
<gene>
    <name evidence="10" type="primary">LOC120266520</name>
</gene>
<organism evidence="9 10">
    <name type="scientific">Dioscorea cayennensis subsp. rotundata</name>
    <name type="common">White Guinea yam</name>
    <name type="synonym">Dioscorea rotundata</name>
    <dbReference type="NCBI Taxonomy" id="55577"/>
    <lineage>
        <taxon>Eukaryota</taxon>
        <taxon>Viridiplantae</taxon>
        <taxon>Streptophyta</taxon>
        <taxon>Embryophyta</taxon>
        <taxon>Tracheophyta</taxon>
        <taxon>Spermatophyta</taxon>
        <taxon>Magnoliopsida</taxon>
        <taxon>Liliopsida</taxon>
        <taxon>Dioscoreales</taxon>
        <taxon>Dioscoreaceae</taxon>
        <taxon>Dioscorea</taxon>
    </lineage>
</organism>
<dbReference type="InterPro" id="IPR037185">
    <property type="entry name" value="EmrE-like"/>
</dbReference>
<dbReference type="RefSeq" id="XP_039130092.1">
    <property type="nucleotide sequence ID" value="XM_039274158.1"/>
</dbReference>
<feature type="region of interest" description="Disordered" evidence="7">
    <location>
        <begin position="332"/>
        <end position="353"/>
    </location>
</feature>